<evidence type="ECO:0000313" key="1">
    <source>
        <dbReference type="EMBL" id="RDL36495.1"/>
    </source>
</evidence>
<protein>
    <submittedName>
        <fullName evidence="1">Uncharacterized protein</fullName>
    </submittedName>
</protein>
<proteinExistence type="predicted"/>
<dbReference type="Proteomes" id="UP000254866">
    <property type="component" value="Unassembled WGS sequence"/>
</dbReference>
<organism evidence="1 2">
    <name type="scientific">Venustampulla echinocandica</name>
    <dbReference type="NCBI Taxonomy" id="2656787"/>
    <lineage>
        <taxon>Eukaryota</taxon>
        <taxon>Fungi</taxon>
        <taxon>Dikarya</taxon>
        <taxon>Ascomycota</taxon>
        <taxon>Pezizomycotina</taxon>
        <taxon>Leotiomycetes</taxon>
        <taxon>Helotiales</taxon>
        <taxon>Pleuroascaceae</taxon>
        <taxon>Venustampulla</taxon>
    </lineage>
</organism>
<reference evidence="1 2" key="1">
    <citation type="journal article" date="2018" name="IMA Fungus">
        <title>IMA Genome-F 9: Draft genome sequence of Annulohypoxylon stygium, Aspergillus mulundensis, Berkeleyomyces basicola (syn. Thielaviopsis basicola), Ceratocystis smalleyi, two Cercospora beticola strains, Coleophoma cylindrospora, Fusarium fracticaudum, Phialophora cf. hyalina, and Morchella septimelata.</title>
        <authorList>
            <person name="Wingfield B.D."/>
            <person name="Bills G.F."/>
            <person name="Dong Y."/>
            <person name="Huang W."/>
            <person name="Nel W.J."/>
            <person name="Swalarsk-Parry B.S."/>
            <person name="Vaghefi N."/>
            <person name="Wilken P.M."/>
            <person name="An Z."/>
            <person name="de Beer Z.W."/>
            <person name="De Vos L."/>
            <person name="Chen L."/>
            <person name="Duong T.A."/>
            <person name="Gao Y."/>
            <person name="Hammerbacher A."/>
            <person name="Kikkert J.R."/>
            <person name="Li Y."/>
            <person name="Li H."/>
            <person name="Li K."/>
            <person name="Li Q."/>
            <person name="Liu X."/>
            <person name="Ma X."/>
            <person name="Naidoo K."/>
            <person name="Pethybridge S.J."/>
            <person name="Sun J."/>
            <person name="Steenkamp E.T."/>
            <person name="van der Nest M.A."/>
            <person name="van Wyk S."/>
            <person name="Wingfield M.J."/>
            <person name="Xiong C."/>
            <person name="Yue Q."/>
            <person name="Zhang X."/>
        </authorList>
    </citation>
    <scope>NUCLEOTIDE SEQUENCE [LARGE SCALE GENOMIC DNA]</scope>
    <source>
        <strain evidence="1 2">BP 5553</strain>
    </source>
</reference>
<keyword evidence="2" id="KW-1185">Reference proteome</keyword>
<evidence type="ECO:0000313" key="2">
    <source>
        <dbReference type="Proteomes" id="UP000254866"/>
    </source>
</evidence>
<gene>
    <name evidence="1" type="ORF">BP5553_05847</name>
</gene>
<dbReference type="OrthoDB" id="3550442at2759"/>
<dbReference type="GeneID" id="43598696"/>
<dbReference type="STRING" id="2656787.A0A370TLU8"/>
<accession>A0A370TLU8</accession>
<name>A0A370TLU8_9HELO</name>
<dbReference type="EMBL" id="NPIC01000004">
    <property type="protein sequence ID" value="RDL36495.1"/>
    <property type="molecule type" value="Genomic_DNA"/>
</dbReference>
<sequence length="577" mass="64918">MSLNSAPHIPLDDKLCIFCQQKPRSRERIVTVLDCETSKAYTSAYEMPMASRSPRLHRRSQYVYGNGEAIQWLLCIRPGCIPCTTSPKLILFHADCHSAFRVLWERNGIELPPSSPSALLDFASILSPWLPPVDKPPSHLWWSRSLKKMSVLPAKPTELGSFVSSLSTLPLELLGLILEAGGYGMYHSALLRHVLVAHVAGVVSGQAKQVCMPALDFLDNQYMVSEKDAGVAEPLGVDYLGVRMVSDNSPWYLQTKDVELRYQYPFLRPLLNRQLEMWDVPKLPDDGSYRFHSPDENKSNLKQIRSINFSGLTGLTFLCGSKAIYAIHKHQTHHSSALDTFLSLSPVIKRIVVLLYFPFDIGREIINQIWIRETYPNHTSSRTVMIRTSQRTLNFGPNGHCQESYYFQLTDGPTTSLLYHVPASGQPISVFGAASKSLARYPSPKPPVIPEIGEVANVHRTRVSLKDVAHVEVYTHILQNICSGILVKYDDGREESLGQRRAGLPGVQTILVSKPSQLHYKRFQTEDNNWRLNIIFSTCDSPKTVDAEEGWLSQAMGGEVAWSVSWRSDQLHFFDAE</sequence>
<dbReference type="RefSeq" id="XP_031869151.1">
    <property type="nucleotide sequence ID" value="XM_032014470.1"/>
</dbReference>
<comment type="caution">
    <text evidence="1">The sequence shown here is derived from an EMBL/GenBank/DDBJ whole genome shotgun (WGS) entry which is preliminary data.</text>
</comment>
<dbReference type="AlphaFoldDB" id="A0A370TLU8"/>